<gene>
    <name evidence="1" type="ORF">HPLM_LOCUS4603</name>
</gene>
<evidence type="ECO:0000313" key="1">
    <source>
        <dbReference type="EMBL" id="VDO23609.1"/>
    </source>
</evidence>
<dbReference type="EMBL" id="UZAF01016229">
    <property type="protein sequence ID" value="VDO23609.1"/>
    <property type="molecule type" value="Genomic_DNA"/>
</dbReference>
<evidence type="ECO:0000313" key="2">
    <source>
        <dbReference type="Proteomes" id="UP000268014"/>
    </source>
</evidence>
<protein>
    <submittedName>
        <fullName evidence="1 3">Uncharacterized protein</fullName>
    </submittedName>
</protein>
<proteinExistence type="predicted"/>
<name>A0A0N4W426_HAEPC</name>
<reference evidence="1 2" key="2">
    <citation type="submission" date="2018-11" db="EMBL/GenBank/DDBJ databases">
        <authorList>
            <consortium name="Pathogen Informatics"/>
        </authorList>
    </citation>
    <scope>NUCLEOTIDE SEQUENCE [LARGE SCALE GENOMIC DNA]</scope>
    <source>
        <strain evidence="1 2">MHpl1</strain>
    </source>
</reference>
<reference evidence="3" key="1">
    <citation type="submission" date="2017-02" db="UniProtKB">
        <authorList>
            <consortium name="WormBaseParasite"/>
        </authorList>
    </citation>
    <scope>IDENTIFICATION</scope>
</reference>
<keyword evidence="2" id="KW-1185">Reference proteome</keyword>
<accession>A0A0N4W426</accession>
<organism evidence="3">
    <name type="scientific">Haemonchus placei</name>
    <name type="common">Barber's pole worm</name>
    <dbReference type="NCBI Taxonomy" id="6290"/>
    <lineage>
        <taxon>Eukaryota</taxon>
        <taxon>Metazoa</taxon>
        <taxon>Ecdysozoa</taxon>
        <taxon>Nematoda</taxon>
        <taxon>Chromadorea</taxon>
        <taxon>Rhabditida</taxon>
        <taxon>Rhabditina</taxon>
        <taxon>Rhabditomorpha</taxon>
        <taxon>Strongyloidea</taxon>
        <taxon>Trichostrongylidae</taxon>
        <taxon>Haemonchus</taxon>
    </lineage>
</organism>
<evidence type="ECO:0000313" key="3">
    <source>
        <dbReference type="WBParaSite" id="HPLM_0000461101-mRNA-1"/>
    </source>
</evidence>
<dbReference type="Proteomes" id="UP000268014">
    <property type="component" value="Unassembled WGS sequence"/>
</dbReference>
<dbReference type="WBParaSite" id="HPLM_0000461101-mRNA-1">
    <property type="protein sequence ID" value="HPLM_0000461101-mRNA-1"/>
    <property type="gene ID" value="HPLM_0000461101"/>
</dbReference>
<sequence>MRNNSARNVTIKQSAALACQDPCLMWTAARVSQDGLQLRRMDSGLITLTFFLRLCFIIHIKIEWSVALAESSALSSTL</sequence>
<dbReference type="AlphaFoldDB" id="A0A0N4W426"/>